<accession>F2CSY4</accession>
<proteinExistence type="evidence at transcript level"/>
<evidence type="ECO:0000313" key="1">
    <source>
        <dbReference type="EMBL" id="BAJ85955.1"/>
    </source>
</evidence>
<sequence>MAAPGSLEVVVAAARAALPVRRPCEAMAAPGPLKVVAAAACAVAARSRLPARSRPWPLRRQLRDGHTGGRKGILSFQPFLDLVLKLYLNAKWVQVSSDSILRFTNLCSLVLRFTFFFLQ</sequence>
<name>F2CSY4_HORVV</name>
<reference evidence="1" key="1">
    <citation type="journal article" date="2011" name="Plant Physiol.">
        <title>Comprehensive sequence analysis of 24,783 barley full-length cDNAs derived from 12 clone libraries.</title>
        <authorList>
            <person name="Matsumoto T."/>
            <person name="Tanaka T."/>
            <person name="Sakai H."/>
            <person name="Amano N."/>
            <person name="Kanamori H."/>
            <person name="Kurita K."/>
            <person name="Kikuta A."/>
            <person name="Kamiya K."/>
            <person name="Yamamoto M."/>
            <person name="Ikawa H."/>
            <person name="Fujii N."/>
            <person name="Hori K."/>
            <person name="Itoh T."/>
            <person name="Sato K."/>
        </authorList>
    </citation>
    <scope>NUCLEOTIDE SEQUENCE</scope>
    <source>
        <tissue evidence="1">Shoot</tissue>
    </source>
</reference>
<protein>
    <submittedName>
        <fullName evidence="1">Predicted protein</fullName>
    </submittedName>
</protein>
<organism evidence="1">
    <name type="scientific">Hordeum vulgare subsp. vulgare</name>
    <name type="common">Domesticated barley</name>
    <dbReference type="NCBI Taxonomy" id="112509"/>
    <lineage>
        <taxon>Eukaryota</taxon>
        <taxon>Viridiplantae</taxon>
        <taxon>Streptophyta</taxon>
        <taxon>Embryophyta</taxon>
        <taxon>Tracheophyta</taxon>
        <taxon>Spermatophyta</taxon>
        <taxon>Magnoliopsida</taxon>
        <taxon>Liliopsida</taxon>
        <taxon>Poales</taxon>
        <taxon>Poaceae</taxon>
        <taxon>BOP clade</taxon>
        <taxon>Pooideae</taxon>
        <taxon>Triticodae</taxon>
        <taxon>Triticeae</taxon>
        <taxon>Hordeinae</taxon>
        <taxon>Hordeum</taxon>
    </lineage>
</organism>
<dbReference type="AlphaFoldDB" id="F2CSY4"/>
<dbReference type="EMBL" id="AK354736">
    <property type="protein sequence ID" value="BAJ85955.1"/>
    <property type="molecule type" value="mRNA"/>
</dbReference>